<name>A0A8H4QQE3_9AGAR</name>
<comment type="caution">
    <text evidence="3">The sequence shown here is derived from an EMBL/GenBank/DDBJ whole genome shotgun (WGS) entry which is preliminary data.</text>
</comment>
<reference evidence="3 4" key="1">
    <citation type="submission" date="2019-12" db="EMBL/GenBank/DDBJ databases">
        <authorList>
            <person name="Floudas D."/>
            <person name="Bentzer J."/>
            <person name="Ahren D."/>
            <person name="Johansson T."/>
            <person name="Persson P."/>
            <person name="Tunlid A."/>
        </authorList>
    </citation>
    <scope>NUCLEOTIDE SEQUENCE [LARGE SCALE GENOMIC DNA]</scope>
    <source>
        <strain evidence="3 4">CBS 102.39</strain>
    </source>
</reference>
<sequence>MSRWVLVDDTDSSITYTGPWFSDVGSLDSFGNFGPPYLSTLHGIKAPGAFSYAFKGSRVLITSTIQFPTVGDVTNPSWQCVVDGQLIDSITYTTGENRLRLCEKDDLDDSSHTITVRVDVSNNHTFWLDYIQYLPFPDTPIDTAALSIDTTDPEALLGLMGSWTQKYPGYYTQRNDASFHFQFSGVSLIWLGFYDNGLPMDATTGSYSIDGQAPVSFPLNGIAAKDTGVQYNQVFFQTPKLEAKTHTIEVLYQGDATKAPLSLFVLQIQNGTSPSTTTAPGQSSVSGSTSSISGTGSATHTTTLDVGIKSSKDNTPTLVGGILGGIGLLLVIGILALFILRKRRRRNDMRGTGPTEDPPTAEIIQPFLLNDNHVGSPPTLSPLRPSHQPVAPVPYIIHHSSNSGSSPTQSNNPLSPVRPAYYVIPPRRYANMQGSYPIPEPTTPPFASNSARPEQAVLPIGFDPLPATKHAASSVQSASALTLSYASSSNQEQAGLPRDVDSGLRFPTADSMLPPGYTVL</sequence>
<dbReference type="Gene3D" id="2.60.120.260">
    <property type="entry name" value="Galactose-binding domain-like"/>
    <property type="match status" value="2"/>
</dbReference>
<dbReference type="EMBL" id="JAACJL010000044">
    <property type="protein sequence ID" value="KAF4615485.1"/>
    <property type="molecule type" value="Genomic_DNA"/>
</dbReference>
<keyword evidence="4" id="KW-1185">Reference proteome</keyword>
<gene>
    <name evidence="3" type="ORF">D9613_002591</name>
</gene>
<feature type="compositionally biased region" description="Low complexity" evidence="1">
    <location>
        <begin position="281"/>
        <end position="301"/>
    </location>
</feature>
<evidence type="ECO:0000313" key="3">
    <source>
        <dbReference type="EMBL" id="KAF4615485.1"/>
    </source>
</evidence>
<feature type="region of interest" description="Disordered" evidence="1">
    <location>
        <begin position="488"/>
        <end position="508"/>
    </location>
</feature>
<evidence type="ECO:0000256" key="1">
    <source>
        <dbReference type="SAM" id="MobiDB-lite"/>
    </source>
</evidence>
<evidence type="ECO:0000256" key="2">
    <source>
        <dbReference type="SAM" id="Phobius"/>
    </source>
</evidence>
<keyword evidence="2" id="KW-1133">Transmembrane helix</keyword>
<protein>
    <submittedName>
        <fullName evidence="3">Uncharacterized protein</fullName>
    </submittedName>
</protein>
<proteinExistence type="predicted"/>
<evidence type="ECO:0000313" key="4">
    <source>
        <dbReference type="Proteomes" id="UP000521872"/>
    </source>
</evidence>
<keyword evidence="2" id="KW-0472">Membrane</keyword>
<dbReference type="Proteomes" id="UP000521872">
    <property type="component" value="Unassembled WGS sequence"/>
</dbReference>
<dbReference type="AlphaFoldDB" id="A0A8H4QQE3"/>
<organism evidence="3 4">
    <name type="scientific">Agrocybe pediades</name>
    <dbReference type="NCBI Taxonomy" id="84607"/>
    <lineage>
        <taxon>Eukaryota</taxon>
        <taxon>Fungi</taxon>
        <taxon>Dikarya</taxon>
        <taxon>Basidiomycota</taxon>
        <taxon>Agaricomycotina</taxon>
        <taxon>Agaricomycetes</taxon>
        <taxon>Agaricomycetidae</taxon>
        <taxon>Agaricales</taxon>
        <taxon>Agaricineae</taxon>
        <taxon>Strophariaceae</taxon>
        <taxon>Agrocybe</taxon>
    </lineage>
</organism>
<accession>A0A8H4QQE3</accession>
<keyword evidence="2" id="KW-0812">Transmembrane</keyword>
<feature type="transmembrane region" description="Helical" evidence="2">
    <location>
        <begin position="318"/>
        <end position="340"/>
    </location>
</feature>
<feature type="region of interest" description="Disordered" evidence="1">
    <location>
        <begin position="274"/>
        <end position="301"/>
    </location>
</feature>